<name>A0A2Z6NZU4_TRISU</name>
<reference evidence="2" key="1">
    <citation type="journal article" date="2017" name="Front. Plant Sci.">
        <title>Climate Clever Clovers: New Paradigm to Reduce the Environmental Footprint of Ruminants by Breeding Low Methanogenic Forages Utilizing Haplotype Variation.</title>
        <authorList>
            <person name="Kaur P."/>
            <person name="Appels R."/>
            <person name="Bayer P.E."/>
            <person name="Keeble-Gagnere G."/>
            <person name="Wang J."/>
            <person name="Hirakawa H."/>
            <person name="Shirasawa K."/>
            <person name="Vercoe P."/>
            <person name="Stefanova K."/>
            <person name="Durmic Z."/>
            <person name="Nichols P."/>
            <person name="Revell C."/>
            <person name="Isobe S.N."/>
            <person name="Edwards D."/>
            <person name="Erskine W."/>
        </authorList>
    </citation>
    <scope>NUCLEOTIDE SEQUENCE [LARGE SCALE GENOMIC DNA]</scope>
    <source>
        <strain evidence="2">cv. Daliak</strain>
    </source>
</reference>
<gene>
    <name evidence="1" type="ORF">TSUD_284840</name>
</gene>
<proteinExistence type="predicted"/>
<keyword evidence="2" id="KW-1185">Reference proteome</keyword>
<evidence type="ECO:0000313" key="2">
    <source>
        <dbReference type="Proteomes" id="UP000242715"/>
    </source>
</evidence>
<dbReference type="EMBL" id="DF974601">
    <property type="protein sequence ID" value="GAU49634.1"/>
    <property type="molecule type" value="Genomic_DNA"/>
</dbReference>
<evidence type="ECO:0000313" key="1">
    <source>
        <dbReference type="EMBL" id="GAU49634.1"/>
    </source>
</evidence>
<dbReference type="OrthoDB" id="1734772at2759"/>
<organism evidence="1 2">
    <name type="scientific">Trifolium subterraneum</name>
    <name type="common">Subterranean clover</name>
    <dbReference type="NCBI Taxonomy" id="3900"/>
    <lineage>
        <taxon>Eukaryota</taxon>
        <taxon>Viridiplantae</taxon>
        <taxon>Streptophyta</taxon>
        <taxon>Embryophyta</taxon>
        <taxon>Tracheophyta</taxon>
        <taxon>Spermatophyta</taxon>
        <taxon>Magnoliopsida</taxon>
        <taxon>eudicotyledons</taxon>
        <taxon>Gunneridae</taxon>
        <taxon>Pentapetalae</taxon>
        <taxon>rosids</taxon>
        <taxon>fabids</taxon>
        <taxon>Fabales</taxon>
        <taxon>Fabaceae</taxon>
        <taxon>Papilionoideae</taxon>
        <taxon>50 kb inversion clade</taxon>
        <taxon>NPAAA clade</taxon>
        <taxon>Hologalegina</taxon>
        <taxon>IRL clade</taxon>
        <taxon>Trifolieae</taxon>
        <taxon>Trifolium</taxon>
    </lineage>
</organism>
<accession>A0A2Z6NZU4</accession>
<dbReference type="Proteomes" id="UP000242715">
    <property type="component" value="Unassembled WGS sequence"/>
</dbReference>
<protein>
    <submittedName>
        <fullName evidence="1">Uncharacterized protein</fullName>
    </submittedName>
</protein>
<sequence length="136" mass="15260">MGFVDDVELILGKVQDVTKVQTLLFSATLPSWVKQWYGNHLYVSHTHTHTHHPPPPVPDTDLRRCPRRAKGATILFFSSIVPIRRVGFVLLSMQFSVLVHDHVGRKVVSCSGAAVKRRFPLPIEVGGSFPTILAYY</sequence>
<dbReference type="AlphaFoldDB" id="A0A2Z6NZU4"/>